<keyword evidence="1" id="KW-0472">Membrane</keyword>
<gene>
    <name evidence="2" type="ORF">J3Q64DRAFT_1150817</name>
</gene>
<evidence type="ECO:0000256" key="1">
    <source>
        <dbReference type="SAM" id="Phobius"/>
    </source>
</evidence>
<reference evidence="2 3" key="1">
    <citation type="submission" date="2024-04" db="EMBL/GenBank/DDBJ databases">
        <title>Symmetric and asymmetric DNA N6-adenine methylation regulates different biological responses in Mucorales.</title>
        <authorList>
            <consortium name="Lawrence Berkeley National Laboratory"/>
            <person name="Lax C."/>
            <person name="Mondo S.J."/>
            <person name="Osorio-Concepcion M."/>
            <person name="Muszewska A."/>
            <person name="Corrochano-Luque M."/>
            <person name="Gutierrez G."/>
            <person name="Riley R."/>
            <person name="Lipzen A."/>
            <person name="Guo J."/>
            <person name="Hundley H."/>
            <person name="Amirebrahimi M."/>
            <person name="Ng V."/>
            <person name="Lorenzo-Gutierrez D."/>
            <person name="Binder U."/>
            <person name="Yang J."/>
            <person name="Song Y."/>
            <person name="Canovas D."/>
            <person name="Navarro E."/>
            <person name="Freitag M."/>
            <person name="Gabaldon T."/>
            <person name="Grigoriev I.V."/>
            <person name="Corrochano L.M."/>
            <person name="Nicolas F.E."/>
            <person name="Garre V."/>
        </authorList>
    </citation>
    <scope>NUCLEOTIDE SEQUENCE [LARGE SCALE GENOMIC DNA]</scope>
    <source>
        <strain evidence="2 3">L51</strain>
    </source>
</reference>
<feature type="transmembrane region" description="Helical" evidence="1">
    <location>
        <begin position="86"/>
        <end position="104"/>
    </location>
</feature>
<keyword evidence="1" id="KW-1133">Transmembrane helix</keyword>
<keyword evidence="1" id="KW-0812">Transmembrane</keyword>
<feature type="transmembrane region" description="Helical" evidence="1">
    <location>
        <begin position="53"/>
        <end position="74"/>
    </location>
</feature>
<evidence type="ECO:0000313" key="2">
    <source>
        <dbReference type="EMBL" id="KAL0082876.1"/>
    </source>
</evidence>
<organism evidence="2 3">
    <name type="scientific">Phycomyces blakesleeanus</name>
    <dbReference type="NCBI Taxonomy" id="4837"/>
    <lineage>
        <taxon>Eukaryota</taxon>
        <taxon>Fungi</taxon>
        <taxon>Fungi incertae sedis</taxon>
        <taxon>Mucoromycota</taxon>
        <taxon>Mucoromycotina</taxon>
        <taxon>Mucoromycetes</taxon>
        <taxon>Mucorales</taxon>
        <taxon>Phycomycetaceae</taxon>
        <taxon>Phycomyces</taxon>
    </lineage>
</organism>
<sequence>MSLPCAERNACAAHERIWSVWQPTPESLLPAPILYCRLHGLELGRDRLSFLDAIGIGFVVFCVLAIGFVVVVAWGVRALCIELRGTIFFCVGLDWLSLWLWLWLFTLDFELIESVEFWLALLGLAELSKRELFECLCGRDALR</sequence>
<name>A0ABR3AVE1_PHYBL</name>
<accession>A0ABR3AVE1</accession>
<keyword evidence="3" id="KW-1185">Reference proteome</keyword>
<evidence type="ECO:0000313" key="3">
    <source>
        <dbReference type="Proteomes" id="UP001448207"/>
    </source>
</evidence>
<dbReference type="EMBL" id="JBCLYO010000014">
    <property type="protein sequence ID" value="KAL0082876.1"/>
    <property type="molecule type" value="Genomic_DNA"/>
</dbReference>
<comment type="caution">
    <text evidence="2">The sequence shown here is derived from an EMBL/GenBank/DDBJ whole genome shotgun (WGS) entry which is preliminary data.</text>
</comment>
<dbReference type="Proteomes" id="UP001448207">
    <property type="component" value="Unassembled WGS sequence"/>
</dbReference>
<proteinExistence type="predicted"/>
<protein>
    <submittedName>
        <fullName evidence="2">Uncharacterized protein</fullName>
    </submittedName>
</protein>